<sequence length="69" mass="7757">SSKEIVRQLEVSLPPDRASLKEPVPETKALIRYLAREAKGSDRLDVFEQLRDIAPAGTVGEFIFDLNLF</sequence>
<feature type="non-terminal residue" evidence="1">
    <location>
        <position position="1"/>
    </location>
</feature>
<gene>
    <name evidence="1" type="ORF">OS493_034938</name>
</gene>
<name>A0A9W9YV08_9CNID</name>
<evidence type="ECO:0000313" key="2">
    <source>
        <dbReference type="Proteomes" id="UP001163046"/>
    </source>
</evidence>
<dbReference type="EMBL" id="MU826876">
    <property type="protein sequence ID" value="KAJ7369992.1"/>
    <property type="molecule type" value="Genomic_DNA"/>
</dbReference>
<dbReference type="AlphaFoldDB" id="A0A9W9YV08"/>
<keyword evidence="2" id="KW-1185">Reference proteome</keyword>
<proteinExistence type="predicted"/>
<reference evidence="1" key="1">
    <citation type="submission" date="2023-01" db="EMBL/GenBank/DDBJ databases">
        <title>Genome assembly of the deep-sea coral Lophelia pertusa.</title>
        <authorList>
            <person name="Herrera S."/>
            <person name="Cordes E."/>
        </authorList>
    </citation>
    <scope>NUCLEOTIDE SEQUENCE</scope>
    <source>
        <strain evidence="1">USNM1676648</strain>
        <tissue evidence="1">Polyp</tissue>
    </source>
</reference>
<protein>
    <submittedName>
        <fullName evidence="1">Uncharacterized protein</fullName>
    </submittedName>
</protein>
<dbReference type="Proteomes" id="UP001163046">
    <property type="component" value="Unassembled WGS sequence"/>
</dbReference>
<evidence type="ECO:0000313" key="1">
    <source>
        <dbReference type="EMBL" id="KAJ7369992.1"/>
    </source>
</evidence>
<accession>A0A9W9YV08</accession>
<organism evidence="1 2">
    <name type="scientific">Desmophyllum pertusum</name>
    <dbReference type="NCBI Taxonomy" id="174260"/>
    <lineage>
        <taxon>Eukaryota</taxon>
        <taxon>Metazoa</taxon>
        <taxon>Cnidaria</taxon>
        <taxon>Anthozoa</taxon>
        <taxon>Hexacorallia</taxon>
        <taxon>Scleractinia</taxon>
        <taxon>Caryophylliina</taxon>
        <taxon>Caryophylliidae</taxon>
        <taxon>Desmophyllum</taxon>
    </lineage>
</organism>
<comment type="caution">
    <text evidence="1">The sequence shown here is derived from an EMBL/GenBank/DDBJ whole genome shotgun (WGS) entry which is preliminary data.</text>
</comment>